<dbReference type="Gene3D" id="1.10.10.10">
    <property type="entry name" value="Winged helix-like DNA-binding domain superfamily/Winged helix DNA-binding domain"/>
    <property type="match status" value="1"/>
</dbReference>
<dbReference type="InterPro" id="IPR041118">
    <property type="entry name" value="Rx_N"/>
</dbReference>
<dbReference type="SUPFAM" id="SSF52540">
    <property type="entry name" value="P-loop containing nucleoside triphosphate hydrolases"/>
    <property type="match status" value="1"/>
</dbReference>
<keyword evidence="13" id="KW-1185">Reference proteome</keyword>
<dbReference type="PANTHER" id="PTHR36766:SF55">
    <property type="entry name" value="OS11G0492900 PROTEIN"/>
    <property type="match status" value="1"/>
</dbReference>
<dbReference type="FunFam" id="3.40.50.300:FF:001091">
    <property type="entry name" value="Probable disease resistance protein At1g61300"/>
    <property type="match status" value="1"/>
</dbReference>
<evidence type="ECO:0000256" key="1">
    <source>
        <dbReference type="ARBA" id="ARBA00008894"/>
    </source>
</evidence>
<dbReference type="PANTHER" id="PTHR36766">
    <property type="entry name" value="PLANT BROAD-SPECTRUM MILDEW RESISTANCE PROTEIN RPW8"/>
    <property type="match status" value="1"/>
</dbReference>
<dbReference type="PRINTS" id="PR00364">
    <property type="entry name" value="DISEASERSIST"/>
</dbReference>
<dbReference type="EMBL" id="CAJGYO010000005">
    <property type="protein sequence ID" value="CAD6231384.1"/>
    <property type="molecule type" value="Genomic_DNA"/>
</dbReference>
<evidence type="ECO:0000313" key="12">
    <source>
        <dbReference type="EMBL" id="CAD6231384.1"/>
    </source>
</evidence>
<dbReference type="Pfam" id="PF23559">
    <property type="entry name" value="WHD_DRP"/>
    <property type="match status" value="1"/>
</dbReference>
<evidence type="ECO:0000256" key="5">
    <source>
        <dbReference type="ARBA" id="ARBA00022821"/>
    </source>
</evidence>
<feature type="domain" description="Disease resistance protein winged helix" evidence="10">
    <location>
        <begin position="426"/>
        <end position="507"/>
    </location>
</feature>
<dbReference type="InterPro" id="IPR032675">
    <property type="entry name" value="LRR_dom_sf"/>
</dbReference>
<organism evidence="12 13">
    <name type="scientific">Miscanthus lutarioriparius</name>
    <dbReference type="NCBI Taxonomy" id="422564"/>
    <lineage>
        <taxon>Eukaryota</taxon>
        <taxon>Viridiplantae</taxon>
        <taxon>Streptophyta</taxon>
        <taxon>Embryophyta</taxon>
        <taxon>Tracheophyta</taxon>
        <taxon>Spermatophyta</taxon>
        <taxon>Magnoliopsida</taxon>
        <taxon>Liliopsida</taxon>
        <taxon>Poales</taxon>
        <taxon>Poaceae</taxon>
        <taxon>PACMAD clade</taxon>
        <taxon>Panicoideae</taxon>
        <taxon>Andropogonodae</taxon>
        <taxon>Andropogoneae</taxon>
        <taxon>Saccharinae</taxon>
        <taxon>Miscanthus</taxon>
    </lineage>
</organism>
<dbReference type="GO" id="GO:0002758">
    <property type="term" value="P:innate immune response-activating signaling pathway"/>
    <property type="evidence" value="ECO:0007669"/>
    <property type="project" value="UniProtKB-ARBA"/>
</dbReference>
<dbReference type="Gene3D" id="3.80.10.10">
    <property type="entry name" value="Ribonuclease Inhibitor"/>
    <property type="match status" value="4"/>
</dbReference>
<dbReference type="InterPro" id="IPR002182">
    <property type="entry name" value="NB-ARC"/>
</dbReference>
<dbReference type="OrthoDB" id="653625at2759"/>
<keyword evidence="2" id="KW-0433">Leucine-rich repeat</keyword>
<keyword evidence="7" id="KW-0175">Coiled coil</keyword>
<dbReference type="FunFam" id="1.10.10.10:FF:000322">
    <property type="entry name" value="Probable disease resistance protein At1g63360"/>
    <property type="match status" value="1"/>
</dbReference>
<dbReference type="Gene3D" id="3.40.50.300">
    <property type="entry name" value="P-loop containing nucleotide triphosphate hydrolases"/>
    <property type="match status" value="1"/>
</dbReference>
<dbReference type="InterPro" id="IPR058922">
    <property type="entry name" value="WHD_DRP"/>
</dbReference>
<evidence type="ECO:0000256" key="4">
    <source>
        <dbReference type="ARBA" id="ARBA00022741"/>
    </source>
</evidence>
<evidence type="ECO:0000259" key="10">
    <source>
        <dbReference type="Pfam" id="PF23559"/>
    </source>
</evidence>
<dbReference type="Pfam" id="PF00931">
    <property type="entry name" value="NB-ARC"/>
    <property type="match status" value="1"/>
</dbReference>
<keyword evidence="6" id="KW-0067">ATP-binding</keyword>
<dbReference type="Proteomes" id="UP000604825">
    <property type="component" value="Unassembled WGS sequence"/>
</dbReference>
<proteinExistence type="inferred from homology"/>
<dbReference type="Gene3D" id="1.20.5.4130">
    <property type="match status" value="1"/>
</dbReference>
<dbReference type="GO" id="GO:0042742">
    <property type="term" value="P:defense response to bacterium"/>
    <property type="evidence" value="ECO:0007669"/>
    <property type="project" value="UniProtKB-ARBA"/>
</dbReference>
<protein>
    <submittedName>
        <fullName evidence="12">Uncharacterized protein</fullName>
    </submittedName>
</protein>
<dbReference type="InterPro" id="IPR027417">
    <property type="entry name" value="P-loop_NTPase"/>
</dbReference>
<evidence type="ECO:0000259" key="11">
    <source>
        <dbReference type="Pfam" id="PF25019"/>
    </source>
</evidence>
<comment type="caution">
    <text evidence="12">The sequence shown here is derived from an EMBL/GenBank/DDBJ whole genome shotgun (WGS) entry which is preliminary data.</text>
</comment>
<sequence>MAELVVSMVVGPLLSLVKEKATSYLLDQYKVMEGMEEQHKILMRKLPAILDVITDAEEKATRREGVKAWLKEVKTVAYEANEAFDEFNYEALRREAKEKGHIRKLGFEGVKLFPTHNRVAFSNKMGNKLRRIVQTIEVLVTEMNTFGFNYQNQAPAPKQWRETDSILMDSGNIATKSRDAETQKIVKILIDRASVAELTVLPIVGMGGLGKTTLAQLIYNHPDVKKHFELPKWVCVSDEFDVSKLANKICNSSEKNLEEAQKKLQDELKGKRYLIVLDDVWNEDGDKWAKLKASLKHGGNGCVVLTTTRKEGVAKLMGTIKAHDIALLDDGSIKEIIETKAFGSQENRPAELLALVDDVVQRCAGSPLAANALGSVLRGKASPREWKAVISKSIAHNKEDKILPILKLSYDDLPSHMKQCFAFCAVFPKGHDIYVELLIQLWMANGFIRQEKDVHPETTGKHIFHELVSRSFFQDVKQVKGDIKDDNVYWYCPKTTCKIHDLMHDVALSAMENEVATITDENKPKHSEFLQNTCLHIALSCDEPEALLNNSLKTRSPAIQTLLCHRRIGTSLHHIGKYNSLRALSLFQSRGAFVLKPKYLHHLRYLNVSRSDIESLPKDISILYHLHTLDVCGCKNLSWLPKEIKYMTALRHLYTQGCDTLKCMPPKLGQLTSLQTLTNFVVGTGPNCSSIGDLQHLNDLGGSLMLSQLEIVTEAIDAKMANLGNKKELIALSLRWTPTEEEKTHCHKVLEGLEAPHGLKALRINDYLGTSFPVWIGMLPNMVELHLYDCKKSKNLPQLRQVSALQVLCLEGLEELQCLCSGGTFFNFPNLKELMLVRLPAFDRWCEVNWLQGEQVIFPHLEKLCIKKCEKLTALPEAAPLGQSCGPNHTEIWSAFPALKILQLVDLESFHGWETVEATQGHQIMFPHLEKLSIRSCQELIALPEAPLLEELCGVHYKMARSAFPTLKVLKLKKLDKFQKWGSADEATQGQQIIFPLLENISIHNCQNLIALPEGPLLLELFGVDYEKAHSAFPALKVLELEGLENFERWEQVGATQGGDTMFPHLEELLIGDCPKMAALPAGTSSLAPSVGRSNIKTWSAFPALKVLKLKELDKFQKWGSAAEATQGQQIIFPCLEDLSVLDCKNLIALPEGPLLQELCGEDYEKARSAFPALKVLELDGLENFERWEQVGTTQGGDTMFPHLEELSIRDCPKITALPARTSSLFAVPPGKVAWRTSFSHAFDFLRLGLGSLPGVSSTWEGSKQTAPSSLAQSSVGHRDITTRSSFPKLKKLMFRDLINFKSWGITEAINNKQWTFPDLETVLIVGCPELTTLPEGPKLSSLEIRGGHQQIFLAAIPRVIDSLSELAMSFKDAETALPAEHGAFELADSNNIKSTLTRLCLGWGCHVLFHSNALAVWTCFVQLQDLKFIYCDALVYWPEEEFQSLVSLRNLVIWDCNNLIGYARAGPGQPASERSQLLPNLESLDIWDCESLVEVFNVPASLKKMDVRRCPKLDVMASIAAVPQLSLSTRDHFLPCLESLTIQRCGSLSVVLNLPPSLREIYILKCDKLQLLSGQLDGLRILDIDRCPELRSLESVSGELQTLEFLRLRGCESLASFLSNGPQAYSCLCVLIITDCPGIKSLPWSLRQRLDSLEEKYLDARYQGTH</sequence>
<dbReference type="InterPro" id="IPR056789">
    <property type="entry name" value="LRR_R13L1-DRL21"/>
</dbReference>
<feature type="domain" description="Disease resistance N-terminal" evidence="9">
    <location>
        <begin position="14"/>
        <end position="99"/>
    </location>
</feature>
<evidence type="ECO:0000256" key="7">
    <source>
        <dbReference type="SAM" id="Coils"/>
    </source>
</evidence>
<evidence type="ECO:0000256" key="6">
    <source>
        <dbReference type="ARBA" id="ARBA00022840"/>
    </source>
</evidence>
<evidence type="ECO:0000256" key="3">
    <source>
        <dbReference type="ARBA" id="ARBA00022737"/>
    </source>
</evidence>
<dbReference type="Gene3D" id="1.10.8.430">
    <property type="entry name" value="Helical domain of apoptotic protease-activating factors"/>
    <property type="match status" value="1"/>
</dbReference>
<name>A0A811NWP5_9POAL</name>
<keyword evidence="4" id="KW-0547">Nucleotide-binding</keyword>
<evidence type="ECO:0000313" key="13">
    <source>
        <dbReference type="Proteomes" id="UP000604825"/>
    </source>
</evidence>
<dbReference type="GO" id="GO:0009626">
    <property type="term" value="P:plant-type hypersensitive response"/>
    <property type="evidence" value="ECO:0007669"/>
    <property type="project" value="UniProtKB-ARBA"/>
</dbReference>
<dbReference type="GO" id="GO:0043531">
    <property type="term" value="F:ADP binding"/>
    <property type="evidence" value="ECO:0007669"/>
    <property type="project" value="InterPro"/>
</dbReference>
<evidence type="ECO:0000256" key="2">
    <source>
        <dbReference type="ARBA" id="ARBA00022614"/>
    </source>
</evidence>
<dbReference type="Pfam" id="PF25019">
    <property type="entry name" value="LRR_R13L1-DRL21"/>
    <property type="match status" value="1"/>
</dbReference>
<feature type="coiled-coil region" evidence="7">
    <location>
        <begin position="243"/>
        <end position="270"/>
    </location>
</feature>
<accession>A0A811NWP5</accession>
<evidence type="ECO:0000259" key="9">
    <source>
        <dbReference type="Pfam" id="PF18052"/>
    </source>
</evidence>
<dbReference type="Pfam" id="PF18052">
    <property type="entry name" value="Rx_N"/>
    <property type="match status" value="1"/>
</dbReference>
<evidence type="ECO:0000259" key="8">
    <source>
        <dbReference type="Pfam" id="PF00931"/>
    </source>
</evidence>
<dbReference type="GO" id="GO:0005524">
    <property type="term" value="F:ATP binding"/>
    <property type="evidence" value="ECO:0007669"/>
    <property type="project" value="UniProtKB-KW"/>
</dbReference>
<dbReference type="InterPro" id="IPR042197">
    <property type="entry name" value="Apaf_helical"/>
</dbReference>
<keyword evidence="3" id="KW-0677">Repeat</keyword>
<dbReference type="InterPro" id="IPR036388">
    <property type="entry name" value="WH-like_DNA-bd_sf"/>
</dbReference>
<comment type="similarity">
    <text evidence="1">Belongs to the disease resistance NB-LRR family.</text>
</comment>
<reference evidence="12" key="1">
    <citation type="submission" date="2020-10" db="EMBL/GenBank/DDBJ databases">
        <authorList>
            <person name="Han B."/>
            <person name="Lu T."/>
            <person name="Zhao Q."/>
            <person name="Huang X."/>
            <person name="Zhao Y."/>
        </authorList>
    </citation>
    <scope>NUCLEOTIDE SEQUENCE</scope>
</reference>
<feature type="domain" description="NB-ARC" evidence="8">
    <location>
        <begin position="182"/>
        <end position="343"/>
    </location>
</feature>
<gene>
    <name evidence="12" type="ORF">NCGR_LOCUS21488</name>
</gene>
<dbReference type="SUPFAM" id="SSF52047">
    <property type="entry name" value="RNI-like"/>
    <property type="match status" value="1"/>
</dbReference>
<feature type="domain" description="R13L1/DRL21-like LRR repeat region" evidence="11">
    <location>
        <begin position="691"/>
        <end position="812"/>
    </location>
</feature>
<keyword evidence="5" id="KW-0611">Plant defense</keyword>
<dbReference type="SUPFAM" id="SSF52058">
    <property type="entry name" value="L domain-like"/>
    <property type="match status" value="2"/>
</dbReference>